<evidence type="ECO:0000256" key="1">
    <source>
        <dbReference type="SAM" id="MobiDB-lite"/>
    </source>
</evidence>
<reference evidence="2 3" key="1">
    <citation type="journal article" date="2010" name="Genome Biol.">
        <title>A first genome assembly of the barley fungal pathogen Pyrenophora teres f. teres.</title>
        <authorList>
            <person name="Ellwood S.R."/>
            <person name="Liu Z."/>
            <person name="Syme R.A."/>
            <person name="Lai Z."/>
            <person name="Hane J.K."/>
            <person name="Keiper F."/>
            <person name="Moffat C.S."/>
            <person name="Oliver R.P."/>
            <person name="Friesen T.L."/>
        </authorList>
    </citation>
    <scope>NUCLEOTIDE SEQUENCE [LARGE SCALE GENOMIC DNA]</scope>
    <source>
        <strain evidence="2 3">0-1</strain>
    </source>
</reference>
<proteinExistence type="predicted"/>
<dbReference type="Proteomes" id="UP000001067">
    <property type="component" value="Unassembled WGS sequence"/>
</dbReference>
<gene>
    <name evidence="2" type="ORF">PTT_19154</name>
</gene>
<evidence type="ECO:0000313" key="2">
    <source>
        <dbReference type="EMBL" id="EFQ85797.1"/>
    </source>
</evidence>
<name>E3S8B5_PYRTT</name>
<dbReference type="HOGENOM" id="CLU_1315996_0_0_1"/>
<feature type="compositionally biased region" description="Low complexity" evidence="1">
    <location>
        <begin position="64"/>
        <end position="77"/>
    </location>
</feature>
<accession>E3S8B5</accession>
<protein>
    <submittedName>
        <fullName evidence="2">Uncharacterized protein</fullName>
    </submittedName>
</protein>
<evidence type="ECO:0000313" key="3">
    <source>
        <dbReference type="Proteomes" id="UP000001067"/>
    </source>
</evidence>
<dbReference type="AlphaFoldDB" id="E3S8B5"/>
<dbReference type="KEGG" id="pte:PTT_19154"/>
<keyword evidence="3" id="KW-1185">Reference proteome</keyword>
<feature type="compositionally biased region" description="Basic and acidic residues" evidence="1">
    <location>
        <begin position="17"/>
        <end position="55"/>
    </location>
</feature>
<sequence>MYAAVVFWTVMVDPEDSSMRRDQPKDGENDYHFDKDDEDDHHNDHNADYDEHDGCNYEGDTESDPSYKSSQRSSSGSYICATEKKETPFEQLSITLRNWRAAPTLDLDHKIAYNNYGNADAEVKTMVAQRAEEDRPMSEEEIARALKSCIRGEGKKWSGDRMGRAWNRYRFRPWRKQYERPACFKEKWGRNSLGFYLDLKRPVVDSIPT</sequence>
<dbReference type="EMBL" id="GL537702">
    <property type="protein sequence ID" value="EFQ85797.1"/>
    <property type="molecule type" value="Genomic_DNA"/>
</dbReference>
<feature type="region of interest" description="Disordered" evidence="1">
    <location>
        <begin position="13"/>
        <end position="78"/>
    </location>
</feature>
<organism evidence="3">
    <name type="scientific">Pyrenophora teres f. teres (strain 0-1)</name>
    <name type="common">Barley net blotch fungus</name>
    <name type="synonym">Drechslera teres f. teres</name>
    <dbReference type="NCBI Taxonomy" id="861557"/>
    <lineage>
        <taxon>Eukaryota</taxon>
        <taxon>Fungi</taxon>
        <taxon>Dikarya</taxon>
        <taxon>Ascomycota</taxon>
        <taxon>Pezizomycotina</taxon>
        <taxon>Dothideomycetes</taxon>
        <taxon>Pleosporomycetidae</taxon>
        <taxon>Pleosporales</taxon>
        <taxon>Pleosporineae</taxon>
        <taxon>Pleosporaceae</taxon>
        <taxon>Pyrenophora</taxon>
    </lineage>
</organism>